<dbReference type="NCBIfam" id="TIGR01256">
    <property type="entry name" value="modA"/>
    <property type="match status" value="1"/>
</dbReference>
<comment type="caution">
    <text evidence="5">The sequence shown here is derived from an EMBL/GenBank/DDBJ whole genome shotgun (WGS) entry which is preliminary data.</text>
</comment>
<dbReference type="InterPro" id="IPR005950">
    <property type="entry name" value="ModA"/>
</dbReference>
<dbReference type="PIRSF" id="PIRSF004846">
    <property type="entry name" value="ModA"/>
    <property type="match status" value="1"/>
</dbReference>
<dbReference type="EMBL" id="JAFBEC010000012">
    <property type="protein sequence ID" value="MBM7634382.1"/>
    <property type="molecule type" value="Genomic_DNA"/>
</dbReference>
<dbReference type="InterPro" id="IPR050682">
    <property type="entry name" value="ModA/WtpA"/>
</dbReference>
<reference evidence="5 6" key="1">
    <citation type="submission" date="2021-01" db="EMBL/GenBank/DDBJ databases">
        <title>Genomic Encyclopedia of Type Strains, Phase IV (KMG-IV): sequencing the most valuable type-strain genomes for metagenomic binning, comparative biology and taxonomic classification.</title>
        <authorList>
            <person name="Goeker M."/>
        </authorList>
    </citation>
    <scope>NUCLEOTIDE SEQUENCE [LARGE SCALE GENOMIC DNA]</scope>
    <source>
        <strain evidence="5 6">DSM 25540</strain>
    </source>
</reference>
<dbReference type="PROSITE" id="PS51257">
    <property type="entry name" value="PROKAR_LIPOPROTEIN"/>
    <property type="match status" value="1"/>
</dbReference>
<accession>A0ABS2PGH9</accession>
<organism evidence="5 6">
    <name type="scientific">Geomicrobium sediminis</name>
    <dbReference type="NCBI Taxonomy" id="1347788"/>
    <lineage>
        <taxon>Bacteria</taxon>
        <taxon>Bacillati</taxon>
        <taxon>Bacillota</taxon>
        <taxon>Bacilli</taxon>
        <taxon>Bacillales</taxon>
        <taxon>Geomicrobium</taxon>
    </lineage>
</organism>
<dbReference type="SUPFAM" id="SSF53850">
    <property type="entry name" value="Periplasmic binding protein-like II"/>
    <property type="match status" value="1"/>
</dbReference>
<dbReference type="Gene3D" id="3.40.190.10">
    <property type="entry name" value="Periplasmic binding protein-like II"/>
    <property type="match status" value="2"/>
</dbReference>
<keyword evidence="3 4" id="KW-0732">Signal</keyword>
<gene>
    <name evidence="5" type="ORF">JOD17_003488</name>
</gene>
<comment type="similarity">
    <text evidence="1">Belongs to the bacterial solute-binding protein ModA family.</text>
</comment>
<dbReference type="Proteomes" id="UP000741863">
    <property type="component" value="Unassembled WGS sequence"/>
</dbReference>
<proteinExistence type="inferred from homology"/>
<evidence type="ECO:0000313" key="6">
    <source>
        <dbReference type="Proteomes" id="UP000741863"/>
    </source>
</evidence>
<evidence type="ECO:0000256" key="1">
    <source>
        <dbReference type="ARBA" id="ARBA00009175"/>
    </source>
</evidence>
<name>A0ABS2PGH9_9BACL</name>
<keyword evidence="2" id="KW-0479">Metal-binding</keyword>
<dbReference type="RefSeq" id="WP_204699159.1">
    <property type="nucleotide sequence ID" value="NZ_JAFBEC010000012.1"/>
</dbReference>
<evidence type="ECO:0000256" key="4">
    <source>
        <dbReference type="SAM" id="SignalP"/>
    </source>
</evidence>
<dbReference type="Pfam" id="PF13531">
    <property type="entry name" value="SBP_bac_11"/>
    <property type="match status" value="1"/>
</dbReference>
<sequence length="251" mass="27430">MRWKLGFVSAILLLAGCEEASDVDEETPEIFMMVAASMTDAVNDLQDLYKENHDVEFVVNYGSSGQLRQQIVQGAPADVFLSASLGDVELLADEVEIHASVRLVENQLTLISTPGVEAQLDDWSSLADVELQNIAIGQPNTVPAGQYTMEALENEALWPAVEPNAVYGSDVRQVLTYVETGNADAGFVYHTDALTSEDVIIIDHAPEGSHSPIVYPVAQLTDEEATQDFFEWLQSDEAIAVFEDYGFQGVK</sequence>
<protein>
    <submittedName>
        <fullName evidence="5">Molybdate transport system substrate-binding protein</fullName>
    </submittedName>
</protein>
<feature type="chain" id="PRO_5045244917" evidence="4">
    <location>
        <begin position="21"/>
        <end position="251"/>
    </location>
</feature>
<evidence type="ECO:0000256" key="3">
    <source>
        <dbReference type="ARBA" id="ARBA00022729"/>
    </source>
</evidence>
<keyword evidence="6" id="KW-1185">Reference proteome</keyword>
<dbReference type="PANTHER" id="PTHR30632">
    <property type="entry name" value="MOLYBDATE-BINDING PERIPLASMIC PROTEIN"/>
    <property type="match status" value="1"/>
</dbReference>
<feature type="signal peptide" evidence="4">
    <location>
        <begin position="1"/>
        <end position="20"/>
    </location>
</feature>
<dbReference type="PANTHER" id="PTHR30632:SF0">
    <property type="entry name" value="SULFATE-BINDING PROTEIN"/>
    <property type="match status" value="1"/>
</dbReference>
<evidence type="ECO:0000313" key="5">
    <source>
        <dbReference type="EMBL" id="MBM7634382.1"/>
    </source>
</evidence>
<evidence type="ECO:0000256" key="2">
    <source>
        <dbReference type="ARBA" id="ARBA00022723"/>
    </source>
</evidence>